<name>A0AA39TJG6_9AGAR</name>
<evidence type="ECO:0000313" key="2">
    <source>
        <dbReference type="EMBL" id="KAK0491756.1"/>
    </source>
</evidence>
<evidence type="ECO:0000313" key="3">
    <source>
        <dbReference type="Proteomes" id="UP001175228"/>
    </source>
</evidence>
<dbReference type="InterPro" id="IPR041457">
    <property type="entry name" value="CxC2_KDZ-assoc"/>
</dbReference>
<protein>
    <recommendedName>
        <fullName evidence="1">CxC2-like cysteine cluster KDZ transposase-associated domain-containing protein</fullName>
    </recommendedName>
</protein>
<dbReference type="Pfam" id="PF18758">
    <property type="entry name" value="KDZ"/>
    <property type="match status" value="1"/>
</dbReference>
<proteinExistence type="predicted"/>
<organism evidence="2 3">
    <name type="scientific">Armillaria luteobubalina</name>
    <dbReference type="NCBI Taxonomy" id="153913"/>
    <lineage>
        <taxon>Eukaryota</taxon>
        <taxon>Fungi</taxon>
        <taxon>Dikarya</taxon>
        <taxon>Basidiomycota</taxon>
        <taxon>Agaricomycotina</taxon>
        <taxon>Agaricomycetes</taxon>
        <taxon>Agaricomycetidae</taxon>
        <taxon>Agaricales</taxon>
        <taxon>Marasmiineae</taxon>
        <taxon>Physalacriaceae</taxon>
        <taxon>Armillaria</taxon>
    </lineage>
</organism>
<feature type="domain" description="CxC2-like cysteine cluster KDZ transposase-associated" evidence="1">
    <location>
        <begin position="332"/>
        <end position="433"/>
    </location>
</feature>
<evidence type="ECO:0000259" key="1">
    <source>
        <dbReference type="Pfam" id="PF18803"/>
    </source>
</evidence>
<dbReference type="Pfam" id="PF18803">
    <property type="entry name" value="CxC2"/>
    <property type="match status" value="1"/>
</dbReference>
<accession>A0AA39TJG6</accession>
<keyword evidence="3" id="KW-1185">Reference proteome</keyword>
<dbReference type="InterPro" id="IPR040521">
    <property type="entry name" value="KDZ"/>
</dbReference>
<sequence length="1154" mass="132299">MMEQPWNQNFKHATGFGPEEEDFLHKNTIGFHLFDTQHAFFANVWLDFIRKDFILYWPPEDRSDEGLSRHRQRVKYALRWLFNALDPDVRNQELQLTPQVYPPGPSENRHSTILCSERPHPVFIIPDPTLEERAKAKAIHATKRAGGISISRNTWWSPHKAFLLYGYHRCHRHQSWSFPGPLGGTSLVKLDFVNLPVLPQKKTTIFSPDYDDLSPLPPHFLDTSSVNDTSHEQYHLDPEAYALAMAGDMENIATAPRRHIYSYNPLLTFSLYINDYLAESMRWEGRRDTISQKHCPSCRSTQINLRCITCRDVRLFCPACIVALHAACPTHIIQVRHIIGEVCPHPHPAFGDHFTIIDTNGIHDVALDFCNCIRERPLASQLQRAWLFPVTGREPRTAVTTAALEQFQMLTFMGKISTYEYYYSLVRLTDNTNTKTPSDNYGTFVRIVHEWSFIWQLKRAGIGNDPGGWKNAKPASCAVECLACPRPGINIPKVINPNEYMLSFSIKICILYTWAWMETSAWRAHVATTKPRRAIIERGIGLRISQLAGLEGLSAHDMSLSSLCPRLIYVLVKRESPLTVVTSYDIACQWSINLDKRIEIYGDHMRPQIPNSLYLVPKFHLPGHIEECQEKYCMSFHTKVGWAVSNGVAASTCEMGPGHRREKLDQHFGDYNWQKNIAQDAVPKASEHEDRFKRFTKSLPQQDVAKWTEIVEAWEADRTKLNPFTRTLTAMLDKTKAAMRLQLAQEDAQDELASLDGDEFHTMSPKDMISQGIQLEGSQRRIAWLNKDLGLHSTDLQRAQVLEKSNHLHRRIESWFIIQEVHMPMVRGLRIQDDKGNGPSLPAYSLPLYLPSSILSAHTCEKVLTWAEFRLRVAQGYDLLHTIHSQLLSLSKAYKDGDTNILMQKERLKCHKITRDLNTCITQAKQYYHDVRKRLLVLSEVLRERSWQAQLRILEDSDVRRISDDEMGISEGNRTMSWIWYSAHLGDVPGGVEECLRIEWCKTCARAHRWREECKLLSAEMGHVKQTLDYEADLWLSRASSTSMGGSLIQAGEGATAYAKRQASIRKSIRESFEKKWLYADQYIVLGETDESPLVDDDDVFEMRLSKHIQIPDSFGDKERNDIPVRASPSCASLDLDGVHKMALSHLSHRNNSP</sequence>
<dbReference type="EMBL" id="JAUEPU010000033">
    <property type="protein sequence ID" value="KAK0491756.1"/>
    <property type="molecule type" value="Genomic_DNA"/>
</dbReference>
<dbReference type="Proteomes" id="UP001175228">
    <property type="component" value="Unassembled WGS sequence"/>
</dbReference>
<reference evidence="2" key="1">
    <citation type="submission" date="2023-06" db="EMBL/GenBank/DDBJ databases">
        <authorList>
            <consortium name="Lawrence Berkeley National Laboratory"/>
            <person name="Ahrendt S."/>
            <person name="Sahu N."/>
            <person name="Indic B."/>
            <person name="Wong-Bajracharya J."/>
            <person name="Merenyi Z."/>
            <person name="Ke H.-M."/>
            <person name="Monk M."/>
            <person name="Kocsube S."/>
            <person name="Drula E."/>
            <person name="Lipzen A."/>
            <person name="Balint B."/>
            <person name="Henrissat B."/>
            <person name="Andreopoulos B."/>
            <person name="Martin F.M."/>
            <person name="Harder C.B."/>
            <person name="Rigling D."/>
            <person name="Ford K.L."/>
            <person name="Foster G.D."/>
            <person name="Pangilinan J."/>
            <person name="Papanicolaou A."/>
            <person name="Barry K."/>
            <person name="LaButti K."/>
            <person name="Viragh M."/>
            <person name="Koriabine M."/>
            <person name="Yan M."/>
            <person name="Riley R."/>
            <person name="Champramary S."/>
            <person name="Plett K.L."/>
            <person name="Tsai I.J."/>
            <person name="Slot J."/>
            <person name="Sipos G."/>
            <person name="Plett J."/>
            <person name="Nagy L.G."/>
            <person name="Grigoriev I.V."/>
        </authorList>
    </citation>
    <scope>NUCLEOTIDE SEQUENCE</scope>
    <source>
        <strain evidence="2">HWK02</strain>
    </source>
</reference>
<comment type="caution">
    <text evidence="2">The sequence shown here is derived from an EMBL/GenBank/DDBJ whole genome shotgun (WGS) entry which is preliminary data.</text>
</comment>
<gene>
    <name evidence="2" type="ORF">EDD18DRAFT_1109505</name>
</gene>
<dbReference type="AlphaFoldDB" id="A0AA39TJG6"/>